<dbReference type="Gene3D" id="1.10.10.10">
    <property type="entry name" value="Winged helix-like DNA-binding domain superfamily/Winged helix DNA-binding domain"/>
    <property type="match status" value="1"/>
</dbReference>
<name>A0ABX5ESW7_9BACL</name>
<dbReference type="InterPro" id="IPR036390">
    <property type="entry name" value="WH_DNA-bd_sf"/>
</dbReference>
<dbReference type="InterPro" id="IPR001845">
    <property type="entry name" value="HTH_ArsR_DNA-bd_dom"/>
</dbReference>
<keyword evidence="7" id="KW-1185">Reference proteome</keyword>
<dbReference type="InterPro" id="IPR051011">
    <property type="entry name" value="Metal_resp_trans_reg"/>
</dbReference>
<dbReference type="SMART" id="SM00418">
    <property type="entry name" value="HTH_ARSR"/>
    <property type="match status" value="1"/>
</dbReference>
<dbReference type="PROSITE" id="PS50206">
    <property type="entry name" value="RHODANESE_3"/>
    <property type="match status" value="1"/>
</dbReference>
<dbReference type="EMBL" id="PVTZ01000001">
    <property type="protein sequence ID" value="PRZ17064.1"/>
    <property type="molecule type" value="Genomic_DNA"/>
</dbReference>
<evidence type="ECO:0000313" key="7">
    <source>
        <dbReference type="Proteomes" id="UP000238836"/>
    </source>
</evidence>
<dbReference type="InterPro" id="IPR036388">
    <property type="entry name" value="WH-like_DNA-bd_sf"/>
</dbReference>
<evidence type="ECO:0000259" key="5">
    <source>
        <dbReference type="PROSITE" id="PS50987"/>
    </source>
</evidence>
<dbReference type="Pfam" id="PF00581">
    <property type="entry name" value="Rhodanese"/>
    <property type="match status" value="1"/>
</dbReference>
<sequence length="219" mass="25313">MNLDSRMFKDAVYVQFARIGKALSSPRRLELLDLLSQSPKTVETLSRETGMSVANVSQHLQTLLEARLVRFQKKGNYAIYRLSDPKINRLLLLMQELGEDLLAEVKQLRDEFLANHDVLEPIGIDELKSRLQNEDLVLIDVRPREEFEFAHIPGALSIPVQELEQHLSRLPRDKKIVAYCRGRYCVYAAEAVKWFRSHGIEAIRLEDGVREWKEIQTTS</sequence>
<dbReference type="Proteomes" id="UP000238836">
    <property type="component" value="Unassembled WGS sequence"/>
</dbReference>
<dbReference type="PRINTS" id="PR00778">
    <property type="entry name" value="HTHARSR"/>
</dbReference>
<dbReference type="InterPro" id="IPR001307">
    <property type="entry name" value="Thiosulphate_STrfase_CS"/>
</dbReference>
<protein>
    <submittedName>
        <fullName evidence="6">ArsR family transcriptional regulator</fullName>
    </submittedName>
</protein>
<feature type="domain" description="Rhodanese" evidence="4">
    <location>
        <begin position="132"/>
        <end position="217"/>
    </location>
</feature>
<dbReference type="CDD" id="cd00158">
    <property type="entry name" value="RHOD"/>
    <property type="match status" value="1"/>
</dbReference>
<dbReference type="Gene3D" id="3.40.250.10">
    <property type="entry name" value="Rhodanese-like domain"/>
    <property type="match status" value="1"/>
</dbReference>
<evidence type="ECO:0000313" key="6">
    <source>
        <dbReference type="EMBL" id="PRZ17064.1"/>
    </source>
</evidence>
<proteinExistence type="predicted"/>
<keyword evidence="2" id="KW-0238">DNA-binding</keyword>
<dbReference type="CDD" id="cd00090">
    <property type="entry name" value="HTH_ARSR"/>
    <property type="match status" value="1"/>
</dbReference>
<evidence type="ECO:0000259" key="4">
    <source>
        <dbReference type="PROSITE" id="PS50206"/>
    </source>
</evidence>
<evidence type="ECO:0000256" key="3">
    <source>
        <dbReference type="ARBA" id="ARBA00023163"/>
    </source>
</evidence>
<dbReference type="PANTHER" id="PTHR43132">
    <property type="entry name" value="ARSENICAL RESISTANCE OPERON REPRESSOR ARSR-RELATED"/>
    <property type="match status" value="1"/>
</dbReference>
<dbReference type="InterPro" id="IPR011991">
    <property type="entry name" value="ArsR-like_HTH"/>
</dbReference>
<dbReference type="Pfam" id="PF01022">
    <property type="entry name" value="HTH_5"/>
    <property type="match status" value="1"/>
</dbReference>
<dbReference type="NCBIfam" id="NF033788">
    <property type="entry name" value="HTH_metalloreg"/>
    <property type="match status" value="1"/>
</dbReference>
<keyword evidence="3" id="KW-0804">Transcription</keyword>
<dbReference type="SMART" id="SM00450">
    <property type="entry name" value="RHOD"/>
    <property type="match status" value="1"/>
</dbReference>
<comment type="caution">
    <text evidence="6">The sequence shown here is derived from an EMBL/GenBank/DDBJ whole genome shotgun (WGS) entry which is preliminary data.</text>
</comment>
<organism evidence="6 7">
    <name type="scientific">Laceyella sediminis</name>
    <dbReference type="NCBI Taxonomy" id="573074"/>
    <lineage>
        <taxon>Bacteria</taxon>
        <taxon>Bacillati</taxon>
        <taxon>Bacillota</taxon>
        <taxon>Bacilli</taxon>
        <taxon>Bacillales</taxon>
        <taxon>Thermoactinomycetaceae</taxon>
        <taxon>Laceyella</taxon>
    </lineage>
</organism>
<dbReference type="SUPFAM" id="SSF46785">
    <property type="entry name" value="Winged helix' DNA-binding domain"/>
    <property type="match status" value="1"/>
</dbReference>
<dbReference type="InterPro" id="IPR001763">
    <property type="entry name" value="Rhodanese-like_dom"/>
</dbReference>
<gene>
    <name evidence="6" type="ORF">CLV36_101155</name>
</gene>
<dbReference type="PANTHER" id="PTHR43132:SF8">
    <property type="entry name" value="HTH-TYPE TRANSCRIPTIONAL REGULATOR KMTR"/>
    <property type="match status" value="1"/>
</dbReference>
<dbReference type="InterPro" id="IPR036873">
    <property type="entry name" value="Rhodanese-like_dom_sf"/>
</dbReference>
<accession>A0ABX5ESW7</accession>
<evidence type="ECO:0000256" key="2">
    <source>
        <dbReference type="ARBA" id="ARBA00023125"/>
    </source>
</evidence>
<feature type="domain" description="HTH arsR-type" evidence="5">
    <location>
        <begin position="8"/>
        <end position="102"/>
    </location>
</feature>
<dbReference type="PROSITE" id="PS50987">
    <property type="entry name" value="HTH_ARSR_2"/>
    <property type="match status" value="1"/>
</dbReference>
<dbReference type="SUPFAM" id="SSF52821">
    <property type="entry name" value="Rhodanese/Cell cycle control phosphatase"/>
    <property type="match status" value="1"/>
</dbReference>
<keyword evidence="1" id="KW-0805">Transcription regulation</keyword>
<evidence type="ECO:0000256" key="1">
    <source>
        <dbReference type="ARBA" id="ARBA00023015"/>
    </source>
</evidence>
<dbReference type="PROSITE" id="PS00380">
    <property type="entry name" value="RHODANESE_1"/>
    <property type="match status" value="1"/>
</dbReference>
<reference evidence="6 7" key="1">
    <citation type="submission" date="2018-03" db="EMBL/GenBank/DDBJ databases">
        <title>Genomic Encyclopedia of Archaeal and Bacterial Type Strains, Phase II (KMG-II): from individual species to whole genera.</title>
        <authorList>
            <person name="Goeker M."/>
        </authorList>
    </citation>
    <scope>NUCLEOTIDE SEQUENCE [LARGE SCALE GENOMIC DNA]</scope>
    <source>
        <strain evidence="6 7">RHA1</strain>
    </source>
</reference>
<dbReference type="RefSeq" id="WP_245888257.1">
    <property type="nucleotide sequence ID" value="NZ_PVTZ01000001.1"/>
</dbReference>